<keyword evidence="1" id="KW-0472">Membrane</keyword>
<feature type="transmembrane region" description="Helical" evidence="1">
    <location>
        <begin position="76"/>
        <end position="98"/>
    </location>
</feature>
<accession>A0A0V0RX63</accession>
<protein>
    <submittedName>
        <fullName evidence="2">Uncharacterized protein</fullName>
    </submittedName>
</protein>
<feature type="transmembrane region" description="Helical" evidence="1">
    <location>
        <begin position="28"/>
        <end position="46"/>
    </location>
</feature>
<name>A0A0V0RX63_9BILA</name>
<keyword evidence="3" id="KW-1185">Reference proteome</keyword>
<evidence type="ECO:0000313" key="2">
    <source>
        <dbReference type="EMBL" id="KRX19070.1"/>
    </source>
</evidence>
<evidence type="ECO:0000313" key="3">
    <source>
        <dbReference type="Proteomes" id="UP000054630"/>
    </source>
</evidence>
<gene>
    <name evidence="2" type="ORF">T07_13076</name>
</gene>
<keyword evidence="1" id="KW-0812">Transmembrane</keyword>
<evidence type="ECO:0000256" key="1">
    <source>
        <dbReference type="SAM" id="Phobius"/>
    </source>
</evidence>
<proteinExistence type="predicted"/>
<dbReference type="Proteomes" id="UP000054630">
    <property type="component" value="Unassembled WGS sequence"/>
</dbReference>
<dbReference type="EMBL" id="JYDL01000064">
    <property type="protein sequence ID" value="KRX19070.1"/>
    <property type="molecule type" value="Genomic_DNA"/>
</dbReference>
<reference evidence="2 3" key="1">
    <citation type="submission" date="2015-01" db="EMBL/GenBank/DDBJ databases">
        <title>Evolution of Trichinella species and genotypes.</title>
        <authorList>
            <person name="Korhonen P.K."/>
            <person name="Edoardo P."/>
            <person name="Giuseppe L.R."/>
            <person name="Gasser R.B."/>
        </authorList>
    </citation>
    <scope>NUCLEOTIDE SEQUENCE [LARGE SCALE GENOMIC DNA]</scope>
    <source>
        <strain evidence="2">ISS37</strain>
    </source>
</reference>
<organism evidence="2 3">
    <name type="scientific">Trichinella nelsoni</name>
    <dbReference type="NCBI Taxonomy" id="6336"/>
    <lineage>
        <taxon>Eukaryota</taxon>
        <taxon>Metazoa</taxon>
        <taxon>Ecdysozoa</taxon>
        <taxon>Nematoda</taxon>
        <taxon>Enoplea</taxon>
        <taxon>Dorylaimia</taxon>
        <taxon>Trichinellida</taxon>
        <taxon>Trichinellidae</taxon>
        <taxon>Trichinella</taxon>
    </lineage>
</organism>
<dbReference type="AlphaFoldDB" id="A0A0V0RX63"/>
<sequence length="147" mass="16616">MKPTEKRKPTSCEKMAHMFFKLLTFQNAVPHGTACVLFFSLSYGIYETRMKKVLSFAQITCFTAASAILACKCVKVIVLLLLLLLASYVHFNSELVVVSSMTTSPLLKSIEFSVQSDLFDTSEHQLRTKMALRLLLQYILLKQGSWP</sequence>
<comment type="caution">
    <text evidence="2">The sequence shown here is derived from an EMBL/GenBank/DDBJ whole genome shotgun (WGS) entry which is preliminary data.</text>
</comment>
<keyword evidence="1" id="KW-1133">Transmembrane helix</keyword>